<evidence type="ECO:0000259" key="2">
    <source>
        <dbReference type="Pfam" id="PF13963"/>
    </source>
</evidence>
<dbReference type="OrthoDB" id="1107766at2759"/>
<organism evidence="3 4">
    <name type="scientific">Artemisia annua</name>
    <name type="common">Sweet wormwood</name>
    <dbReference type="NCBI Taxonomy" id="35608"/>
    <lineage>
        <taxon>Eukaryota</taxon>
        <taxon>Viridiplantae</taxon>
        <taxon>Streptophyta</taxon>
        <taxon>Embryophyta</taxon>
        <taxon>Tracheophyta</taxon>
        <taxon>Spermatophyta</taxon>
        <taxon>Magnoliopsida</taxon>
        <taxon>eudicotyledons</taxon>
        <taxon>Gunneridae</taxon>
        <taxon>Pentapetalae</taxon>
        <taxon>asterids</taxon>
        <taxon>campanulids</taxon>
        <taxon>Asterales</taxon>
        <taxon>Asteraceae</taxon>
        <taxon>Asteroideae</taxon>
        <taxon>Anthemideae</taxon>
        <taxon>Artemisiinae</taxon>
        <taxon>Artemisia</taxon>
    </lineage>
</organism>
<feature type="domain" description="DUF4216" evidence="1">
    <location>
        <begin position="362"/>
        <end position="440"/>
    </location>
</feature>
<dbReference type="PANTHER" id="PTHR48258">
    <property type="entry name" value="DUF4218 DOMAIN-CONTAINING PROTEIN-RELATED"/>
    <property type="match status" value="1"/>
</dbReference>
<reference evidence="3 4" key="1">
    <citation type="journal article" date="2018" name="Mol. Plant">
        <title>The genome of Artemisia annua provides insight into the evolution of Asteraceae family and artemisinin biosynthesis.</title>
        <authorList>
            <person name="Shen Q."/>
            <person name="Zhang L."/>
            <person name="Liao Z."/>
            <person name="Wang S."/>
            <person name="Yan T."/>
            <person name="Shi P."/>
            <person name="Liu M."/>
            <person name="Fu X."/>
            <person name="Pan Q."/>
            <person name="Wang Y."/>
            <person name="Lv Z."/>
            <person name="Lu X."/>
            <person name="Zhang F."/>
            <person name="Jiang W."/>
            <person name="Ma Y."/>
            <person name="Chen M."/>
            <person name="Hao X."/>
            <person name="Li L."/>
            <person name="Tang Y."/>
            <person name="Lv G."/>
            <person name="Zhou Y."/>
            <person name="Sun X."/>
            <person name="Brodelius P.E."/>
            <person name="Rose J.K.C."/>
            <person name="Tang K."/>
        </authorList>
    </citation>
    <scope>NUCLEOTIDE SEQUENCE [LARGE SCALE GENOMIC DNA]</scope>
    <source>
        <strain evidence="4">cv. Huhao1</strain>
        <tissue evidence="3">Leaf</tissue>
    </source>
</reference>
<evidence type="ECO:0000259" key="1">
    <source>
        <dbReference type="Pfam" id="PF13952"/>
    </source>
</evidence>
<comment type="caution">
    <text evidence="3">The sequence shown here is derived from an EMBL/GenBank/DDBJ whole genome shotgun (WGS) entry which is preliminary data.</text>
</comment>
<evidence type="ECO:0000313" key="3">
    <source>
        <dbReference type="EMBL" id="PWA54014.1"/>
    </source>
</evidence>
<dbReference type="InterPro" id="IPR029480">
    <property type="entry name" value="Transpos_assoc"/>
</dbReference>
<dbReference type="EMBL" id="PKPP01007223">
    <property type="protein sequence ID" value="PWA54014.1"/>
    <property type="molecule type" value="Genomic_DNA"/>
</dbReference>
<evidence type="ECO:0000313" key="4">
    <source>
        <dbReference type="Proteomes" id="UP000245207"/>
    </source>
</evidence>
<dbReference type="PANTHER" id="PTHR48258:SF4">
    <property type="entry name" value="DUF4216 DOMAIN-CONTAINING PROTEIN"/>
    <property type="match status" value="1"/>
</dbReference>
<gene>
    <name evidence="3" type="ORF">CTI12_AA439750</name>
</gene>
<dbReference type="Pfam" id="PF13952">
    <property type="entry name" value="DUF4216"/>
    <property type="match status" value="1"/>
</dbReference>
<proteinExistence type="predicted"/>
<keyword evidence="4" id="KW-1185">Reference proteome</keyword>
<protein>
    <recommendedName>
        <fullName evidence="5">Transposase-associated domain-containing protein</fullName>
    </recommendedName>
</protein>
<sequence length="453" mass="52369">MSSCADRGWMYDVDDADRFLSDTFCTNLDVFLDFAFSNKAFVDNNRIKCPCLECDNKHFKTRNDVMFHLYEKGFTPNYTIWTEHGETTTKVKQEGESCGLTEDVDAPCTLMVVDAMGPTNLNHKLMRYESSSDSNVLQLEGAKGCRKYSQLGVNSDLLKWKSRCNISNVVYNELISIIMKQYNGLPLNETKKILRKHSVLNIPYVSPTDSRLSIFKYPSQRLPENIRQYRFMTDVMPIAHRYILLNCEEVQPFVRLFDDLTRQQQPDIDEIGLDSYRDQNFAEWFKNYVSQESNDISQDLKDLAQGPLNGCWTYGGYLVNGYKFYTQKHSEGRFSNKSGVCVSGSVYNEYECDYYGILDDVIEVEYESKIHGLGDCVVVLFKCKWFDTPGGVGVKRKDDLVHIDSKVKLLNDNPFVLASQTEQVYYGPYPRMSKELQDWWDVIKSQDEVKENI</sequence>
<dbReference type="AlphaFoldDB" id="A0A2U1LYH5"/>
<name>A0A2U1LYH5_ARTAN</name>
<feature type="domain" description="Transposase-associated" evidence="2">
    <location>
        <begin position="7"/>
        <end position="86"/>
    </location>
</feature>
<accession>A0A2U1LYH5</accession>
<dbReference type="Pfam" id="PF13963">
    <property type="entry name" value="Transpos_assoc"/>
    <property type="match status" value="1"/>
</dbReference>
<dbReference type="InterPro" id="IPR025312">
    <property type="entry name" value="DUF4216"/>
</dbReference>
<dbReference type="Proteomes" id="UP000245207">
    <property type="component" value="Unassembled WGS sequence"/>
</dbReference>
<evidence type="ECO:0008006" key="5">
    <source>
        <dbReference type="Google" id="ProtNLM"/>
    </source>
</evidence>